<sequence>MNRARGACHRKTARDSHQLLQLLRAFTFASMLQFVPRGVVHDDLQTFLETNVPKSHKKSKVILGVGDSKLGMTVQESLGISCQHTGVVPEVIRGVRLHFYKLVKGLTAVSSSKAQLGLGHSYSRSKVKFNVNRIDNMIIQSIALLDQLDKDINTFAMRVRSESTRCHKLPPQWSCSEASGSASGSTSTKLASRKQFRACSRHRRPRNIHHLHSCILGRLKRQVDCQVVNSYEQALRNAAPNAWTTLKPSASLIKNRKDLNEDSLAALEEVVMDSAKAQAIIDAARASMGMDISPVDLINIEMFASRVISLVEYRKELMEYLRTKMHDIAPNLATLIGETVRCRM</sequence>
<dbReference type="GO" id="GO:0030515">
    <property type="term" value="F:snoRNA binding"/>
    <property type="evidence" value="ECO:0007669"/>
    <property type="project" value="InterPro"/>
</dbReference>
<dbReference type="Gene3D" id="1.10.287.4070">
    <property type="match status" value="2"/>
</dbReference>
<dbReference type="PANTHER" id="PTHR10894">
    <property type="entry name" value="NUCLEOLAR PROTEIN 5 NUCLEOLAR PROTEIN NOP5 NOP58"/>
    <property type="match status" value="1"/>
</dbReference>
<dbReference type="EMBL" id="JABSTU010000010">
    <property type="protein sequence ID" value="KAH8020111.1"/>
    <property type="molecule type" value="Genomic_DNA"/>
</dbReference>
<comment type="caution">
    <text evidence="2">The sequence shown here is derived from an EMBL/GenBank/DDBJ whole genome shotgun (WGS) entry which is preliminary data.</text>
</comment>
<dbReference type="InterPro" id="IPR036070">
    <property type="entry name" value="Nop_dom_sf"/>
</dbReference>
<keyword evidence="3" id="KW-1185">Reference proteome</keyword>
<proteinExistence type="predicted"/>
<dbReference type="PANTHER" id="PTHR10894:SF0">
    <property type="entry name" value="NUCLEOLAR PROTEIN 56"/>
    <property type="match status" value="1"/>
</dbReference>
<evidence type="ECO:0000259" key="1">
    <source>
        <dbReference type="Pfam" id="PF01798"/>
    </source>
</evidence>
<reference evidence="2" key="2">
    <citation type="submission" date="2021-09" db="EMBL/GenBank/DDBJ databases">
        <authorList>
            <person name="Jia N."/>
            <person name="Wang J."/>
            <person name="Shi W."/>
            <person name="Du L."/>
            <person name="Sun Y."/>
            <person name="Zhan W."/>
            <person name="Jiang J."/>
            <person name="Wang Q."/>
            <person name="Zhang B."/>
            <person name="Ji P."/>
            <person name="Sakyi L.B."/>
            <person name="Cui X."/>
            <person name="Yuan T."/>
            <person name="Jiang B."/>
            <person name="Yang W."/>
            <person name="Lam T.T.-Y."/>
            <person name="Chang Q."/>
            <person name="Ding S."/>
            <person name="Wang X."/>
            <person name="Zhu J."/>
            <person name="Ruan X."/>
            <person name="Zhao L."/>
            <person name="Wei J."/>
            <person name="Que T."/>
            <person name="Du C."/>
            <person name="Cheng J."/>
            <person name="Dai P."/>
            <person name="Han X."/>
            <person name="Huang E."/>
            <person name="Gao Y."/>
            <person name="Liu J."/>
            <person name="Shao H."/>
            <person name="Ye R."/>
            <person name="Li L."/>
            <person name="Wei W."/>
            <person name="Wang X."/>
            <person name="Wang C."/>
            <person name="Huo Q."/>
            <person name="Li W."/>
            <person name="Guo W."/>
            <person name="Chen H."/>
            <person name="Chen S."/>
            <person name="Zhou L."/>
            <person name="Zhou L."/>
            <person name="Ni X."/>
            <person name="Tian J."/>
            <person name="Zhou Y."/>
            <person name="Sheng Y."/>
            <person name="Liu T."/>
            <person name="Pan Y."/>
            <person name="Xia L."/>
            <person name="Li J."/>
            <person name="Zhao F."/>
            <person name="Cao W."/>
        </authorList>
    </citation>
    <scope>NUCLEOTIDE SEQUENCE</scope>
    <source>
        <strain evidence="2">Rmic-2018</strain>
        <tissue evidence="2">Larvae</tissue>
    </source>
</reference>
<dbReference type="GO" id="GO:0031428">
    <property type="term" value="C:box C/D methylation guide snoRNP complex"/>
    <property type="evidence" value="ECO:0007669"/>
    <property type="project" value="InterPro"/>
</dbReference>
<dbReference type="SUPFAM" id="SSF89124">
    <property type="entry name" value="Nop domain"/>
    <property type="match status" value="2"/>
</dbReference>
<dbReference type="GO" id="GO:0032040">
    <property type="term" value="C:small-subunit processome"/>
    <property type="evidence" value="ECO:0007669"/>
    <property type="project" value="InterPro"/>
</dbReference>
<dbReference type="Pfam" id="PF01798">
    <property type="entry name" value="Nop"/>
    <property type="match status" value="1"/>
</dbReference>
<dbReference type="InterPro" id="IPR002687">
    <property type="entry name" value="Nop_dom"/>
</dbReference>
<dbReference type="AlphaFoldDB" id="A0A9J6DDD4"/>
<reference evidence="2" key="1">
    <citation type="journal article" date="2020" name="Cell">
        <title>Large-Scale Comparative Analyses of Tick Genomes Elucidate Their Genetic Diversity and Vector Capacities.</title>
        <authorList>
            <consortium name="Tick Genome and Microbiome Consortium (TIGMIC)"/>
            <person name="Jia N."/>
            <person name="Wang J."/>
            <person name="Shi W."/>
            <person name="Du L."/>
            <person name="Sun Y."/>
            <person name="Zhan W."/>
            <person name="Jiang J.F."/>
            <person name="Wang Q."/>
            <person name="Zhang B."/>
            <person name="Ji P."/>
            <person name="Bell-Sakyi L."/>
            <person name="Cui X.M."/>
            <person name="Yuan T.T."/>
            <person name="Jiang B.G."/>
            <person name="Yang W.F."/>
            <person name="Lam T.T."/>
            <person name="Chang Q.C."/>
            <person name="Ding S.J."/>
            <person name="Wang X.J."/>
            <person name="Zhu J.G."/>
            <person name="Ruan X.D."/>
            <person name="Zhao L."/>
            <person name="Wei J.T."/>
            <person name="Ye R.Z."/>
            <person name="Que T.C."/>
            <person name="Du C.H."/>
            <person name="Zhou Y.H."/>
            <person name="Cheng J.X."/>
            <person name="Dai P.F."/>
            <person name="Guo W.B."/>
            <person name="Han X.H."/>
            <person name="Huang E.J."/>
            <person name="Li L.F."/>
            <person name="Wei W."/>
            <person name="Gao Y.C."/>
            <person name="Liu J.Z."/>
            <person name="Shao H.Z."/>
            <person name="Wang X."/>
            <person name="Wang C.C."/>
            <person name="Yang T.C."/>
            <person name="Huo Q.B."/>
            <person name="Li W."/>
            <person name="Chen H.Y."/>
            <person name="Chen S.E."/>
            <person name="Zhou L.G."/>
            <person name="Ni X.B."/>
            <person name="Tian J.H."/>
            <person name="Sheng Y."/>
            <person name="Liu T."/>
            <person name="Pan Y.S."/>
            <person name="Xia L.Y."/>
            <person name="Li J."/>
            <person name="Zhao F."/>
            <person name="Cao W.C."/>
        </authorList>
    </citation>
    <scope>NUCLEOTIDE SEQUENCE</scope>
    <source>
        <strain evidence="2">Rmic-2018</strain>
    </source>
</reference>
<accession>A0A9J6DDD4</accession>
<dbReference type="VEuPathDB" id="VectorBase:LOC119175893"/>
<feature type="domain" description="Nop" evidence="1">
    <location>
        <begin position="252"/>
        <end position="343"/>
    </location>
</feature>
<gene>
    <name evidence="2" type="ORF">HPB51_024793</name>
</gene>
<dbReference type="Proteomes" id="UP000821866">
    <property type="component" value="Chromosome 8"/>
</dbReference>
<protein>
    <recommendedName>
        <fullName evidence="1">Nop domain-containing protein</fullName>
    </recommendedName>
</protein>
<dbReference type="InterPro" id="IPR045056">
    <property type="entry name" value="Nop56/Nop58"/>
</dbReference>
<evidence type="ECO:0000313" key="3">
    <source>
        <dbReference type="Proteomes" id="UP000821866"/>
    </source>
</evidence>
<name>A0A9J6DDD4_RHIMP</name>
<organism evidence="2 3">
    <name type="scientific">Rhipicephalus microplus</name>
    <name type="common">Cattle tick</name>
    <name type="synonym">Boophilus microplus</name>
    <dbReference type="NCBI Taxonomy" id="6941"/>
    <lineage>
        <taxon>Eukaryota</taxon>
        <taxon>Metazoa</taxon>
        <taxon>Ecdysozoa</taxon>
        <taxon>Arthropoda</taxon>
        <taxon>Chelicerata</taxon>
        <taxon>Arachnida</taxon>
        <taxon>Acari</taxon>
        <taxon>Parasitiformes</taxon>
        <taxon>Ixodida</taxon>
        <taxon>Ixodoidea</taxon>
        <taxon>Ixodidae</taxon>
        <taxon>Rhipicephalinae</taxon>
        <taxon>Rhipicephalus</taxon>
        <taxon>Boophilus</taxon>
    </lineage>
</organism>
<evidence type="ECO:0000313" key="2">
    <source>
        <dbReference type="EMBL" id="KAH8020111.1"/>
    </source>
</evidence>